<sequence length="63" mass="6960">MKRNVLTTVEAFVIGKKQAYLKPWCSTYSIEAESMICASVTSDADNEDLKNNSSDPWNTGQGD</sequence>
<dbReference type="Proteomes" id="UP000184105">
    <property type="component" value="Unassembled WGS sequence"/>
</dbReference>
<dbReference type="EMBL" id="FQWA01000057">
    <property type="protein sequence ID" value="SHG20273.1"/>
    <property type="molecule type" value="Genomic_DNA"/>
</dbReference>
<evidence type="ECO:0000313" key="1">
    <source>
        <dbReference type="EMBL" id="SHG20273.1"/>
    </source>
</evidence>
<organism evidence="1 2">
    <name type="scientific">Prevotella scopos JCM 17725</name>
    <dbReference type="NCBI Taxonomy" id="1236518"/>
    <lineage>
        <taxon>Bacteria</taxon>
        <taxon>Pseudomonadati</taxon>
        <taxon>Bacteroidota</taxon>
        <taxon>Bacteroidia</taxon>
        <taxon>Bacteroidales</taxon>
        <taxon>Prevotellaceae</taxon>
        <taxon>Prevotella</taxon>
    </lineage>
</organism>
<dbReference type="RefSeq" id="WP_025839919.1">
    <property type="nucleotide sequence ID" value="NZ_BAKP01000072.1"/>
</dbReference>
<protein>
    <submittedName>
        <fullName evidence="1">Uncharacterized protein</fullName>
    </submittedName>
</protein>
<name>A0AAX2F7J4_9BACT</name>
<comment type="caution">
    <text evidence="1">The sequence shown here is derived from an EMBL/GenBank/DDBJ whole genome shotgun (WGS) entry which is preliminary data.</text>
</comment>
<evidence type="ECO:0000313" key="2">
    <source>
        <dbReference type="Proteomes" id="UP000184105"/>
    </source>
</evidence>
<reference evidence="1 2" key="1">
    <citation type="submission" date="2016-11" db="EMBL/GenBank/DDBJ databases">
        <authorList>
            <person name="Varghese N."/>
            <person name="Submissions S."/>
        </authorList>
    </citation>
    <scope>NUCLEOTIDE SEQUENCE [LARGE SCALE GENOMIC DNA]</scope>
    <source>
        <strain evidence="1 2">DSM 22613</strain>
    </source>
</reference>
<proteinExistence type="predicted"/>
<accession>A0AAX2F7J4</accession>
<keyword evidence="2" id="KW-1185">Reference proteome</keyword>
<gene>
    <name evidence="1" type="ORF">SAMN05444364_1577</name>
</gene>
<dbReference type="AlphaFoldDB" id="A0AAX2F7J4"/>